<proteinExistence type="inferred from homology"/>
<comment type="subcellular location">
    <subcellularLocation>
        <location evidence="1">Membrane</location>
        <topology evidence="1">Multi-pass membrane protein</topology>
    </subcellularLocation>
</comment>
<dbReference type="OrthoDB" id="7776825at2"/>
<dbReference type="Pfam" id="PF04138">
    <property type="entry name" value="GtrA_DPMS_TM"/>
    <property type="match status" value="1"/>
</dbReference>
<evidence type="ECO:0000256" key="6">
    <source>
        <dbReference type="SAM" id="Phobius"/>
    </source>
</evidence>
<sequence>MLRRLSLFASGSVIGAVIDYVVTLGLSEWLRLDPAIALALSMFISASVVFRFHSRITFDEANDNLLRRYAMFMAWSALIFFLRAVLLKAFLYAGLPLAIALLGAIGLVSIINFAMSSTVIFAKRSS</sequence>
<keyword evidence="9" id="KW-1185">Reference proteome</keyword>
<evidence type="ECO:0000313" key="8">
    <source>
        <dbReference type="EMBL" id="SOE18011.1"/>
    </source>
</evidence>
<dbReference type="GO" id="GO:0005886">
    <property type="term" value="C:plasma membrane"/>
    <property type="evidence" value="ECO:0007669"/>
    <property type="project" value="TreeGrafter"/>
</dbReference>
<dbReference type="InterPro" id="IPR007267">
    <property type="entry name" value="GtrA_DPMS_TM"/>
</dbReference>
<accession>A0A286ID62</accession>
<keyword evidence="5 6" id="KW-0472">Membrane</keyword>
<evidence type="ECO:0000259" key="7">
    <source>
        <dbReference type="Pfam" id="PF04138"/>
    </source>
</evidence>
<evidence type="ECO:0000256" key="2">
    <source>
        <dbReference type="ARBA" id="ARBA00009399"/>
    </source>
</evidence>
<evidence type="ECO:0000256" key="3">
    <source>
        <dbReference type="ARBA" id="ARBA00022692"/>
    </source>
</evidence>
<feature type="transmembrane region" description="Helical" evidence="6">
    <location>
        <begin position="72"/>
        <end position="91"/>
    </location>
</feature>
<dbReference type="GO" id="GO:0000271">
    <property type="term" value="P:polysaccharide biosynthetic process"/>
    <property type="evidence" value="ECO:0007669"/>
    <property type="project" value="InterPro"/>
</dbReference>
<evidence type="ECO:0000313" key="9">
    <source>
        <dbReference type="Proteomes" id="UP000219465"/>
    </source>
</evidence>
<feature type="transmembrane region" description="Helical" evidence="6">
    <location>
        <begin position="32"/>
        <end position="52"/>
    </location>
</feature>
<evidence type="ECO:0000256" key="1">
    <source>
        <dbReference type="ARBA" id="ARBA00004141"/>
    </source>
</evidence>
<protein>
    <submittedName>
        <fullName evidence="8">Putative flippase GtrA</fullName>
    </submittedName>
</protein>
<dbReference type="RefSeq" id="WP_097108691.1">
    <property type="nucleotide sequence ID" value="NZ_OCPC01000004.1"/>
</dbReference>
<evidence type="ECO:0000256" key="5">
    <source>
        <dbReference type="ARBA" id="ARBA00023136"/>
    </source>
</evidence>
<dbReference type="AlphaFoldDB" id="A0A286ID62"/>
<keyword evidence="3 6" id="KW-0812">Transmembrane</keyword>
<dbReference type="PANTHER" id="PTHR38459:SF1">
    <property type="entry name" value="PROPHAGE BACTOPRENOL-LINKED GLUCOSE TRANSLOCASE HOMOLOG"/>
    <property type="match status" value="1"/>
</dbReference>
<gene>
    <name evidence="8" type="ORF">SAMN05877838_2921</name>
</gene>
<comment type="similarity">
    <text evidence="2">Belongs to the GtrA family.</text>
</comment>
<name>A0A286ID62_9HYPH</name>
<keyword evidence="4 6" id="KW-1133">Transmembrane helix</keyword>
<organism evidence="8 9">
    <name type="scientific">Hoeflea halophila</name>
    <dbReference type="NCBI Taxonomy" id="714899"/>
    <lineage>
        <taxon>Bacteria</taxon>
        <taxon>Pseudomonadati</taxon>
        <taxon>Pseudomonadota</taxon>
        <taxon>Alphaproteobacteria</taxon>
        <taxon>Hyphomicrobiales</taxon>
        <taxon>Rhizobiaceae</taxon>
        <taxon>Hoeflea</taxon>
    </lineage>
</organism>
<dbReference type="Proteomes" id="UP000219465">
    <property type="component" value="Unassembled WGS sequence"/>
</dbReference>
<feature type="domain" description="GtrA/DPMS transmembrane" evidence="7">
    <location>
        <begin position="8"/>
        <end position="121"/>
    </location>
</feature>
<evidence type="ECO:0000256" key="4">
    <source>
        <dbReference type="ARBA" id="ARBA00022989"/>
    </source>
</evidence>
<dbReference type="PANTHER" id="PTHR38459">
    <property type="entry name" value="PROPHAGE BACTOPRENOL-LINKED GLUCOSE TRANSLOCASE HOMOLOG"/>
    <property type="match status" value="1"/>
</dbReference>
<dbReference type="InterPro" id="IPR051401">
    <property type="entry name" value="GtrA_CellWall_Glycosyl"/>
</dbReference>
<feature type="transmembrane region" description="Helical" evidence="6">
    <location>
        <begin position="97"/>
        <end position="122"/>
    </location>
</feature>
<dbReference type="EMBL" id="OCPC01000004">
    <property type="protein sequence ID" value="SOE18011.1"/>
    <property type="molecule type" value="Genomic_DNA"/>
</dbReference>
<feature type="transmembrane region" description="Helical" evidence="6">
    <location>
        <begin position="7"/>
        <end position="26"/>
    </location>
</feature>
<reference evidence="9" key="1">
    <citation type="submission" date="2017-08" db="EMBL/GenBank/DDBJ databases">
        <authorList>
            <person name="Varghese N."/>
            <person name="Submissions S."/>
        </authorList>
    </citation>
    <scope>NUCLEOTIDE SEQUENCE [LARGE SCALE GENOMIC DNA]</scope>
    <source>
        <strain evidence="9">KCTC 23107</strain>
    </source>
</reference>